<evidence type="ECO:0000313" key="2">
    <source>
        <dbReference type="EMBL" id="CEP07542.1"/>
    </source>
</evidence>
<sequence>MGRPPKRQKSQKNYNEDDNFEEYRLNRMNTAKNRSKLDIDENDNDDIQRNEDSSQAIQQTLDIVLDKIQAMAQDIANLVSQVGDLNSKMQAINISNNNKLPNIDDFSNTTSNEDSPFDSPQNAQILKTDVINAEENSTKGPFPRYEAIDRVVPRPSTKELANSMGGKTHSLQFTCNLYIDLISRVLGPSSKTGLDYKAMVKEAILVTKAVLSHIKEINNIDPDLRWSRLDPTIKLDAYRKLEAATEHLLPLKVCSEFWGAHVLISNFWLKRKKKSNNNTTTAQPNIKRKRSTYIESKDNPAGASTPTSTTPPLVITTPIRTTPPVATSPPPASPLCFSSTTSPREETKRHKPEAFSIPFLTHQ</sequence>
<feature type="region of interest" description="Disordered" evidence="1">
    <location>
        <begin position="275"/>
        <end position="363"/>
    </location>
</feature>
<reference evidence="2 3" key="1">
    <citation type="submission" date="2014-09" db="EMBL/GenBank/DDBJ databases">
        <authorList>
            <person name="Ellenberger Sabrina"/>
        </authorList>
    </citation>
    <scope>NUCLEOTIDE SEQUENCE [LARGE SCALE GENOMIC DNA]</scope>
    <source>
        <strain evidence="2 3">CBS 412.66</strain>
    </source>
</reference>
<feature type="compositionally biased region" description="Low complexity" evidence="1">
    <location>
        <begin position="303"/>
        <end position="325"/>
    </location>
</feature>
<keyword evidence="3" id="KW-1185">Reference proteome</keyword>
<dbReference type="OrthoDB" id="2273652at2759"/>
<name>A0A0B7MR71_9FUNG</name>
<feature type="region of interest" description="Disordered" evidence="1">
    <location>
        <begin position="1"/>
        <end position="48"/>
    </location>
</feature>
<protein>
    <submittedName>
        <fullName evidence="2">Uncharacterized protein</fullName>
    </submittedName>
</protein>
<organism evidence="2 3">
    <name type="scientific">Parasitella parasitica</name>
    <dbReference type="NCBI Taxonomy" id="35722"/>
    <lineage>
        <taxon>Eukaryota</taxon>
        <taxon>Fungi</taxon>
        <taxon>Fungi incertae sedis</taxon>
        <taxon>Mucoromycota</taxon>
        <taxon>Mucoromycotina</taxon>
        <taxon>Mucoromycetes</taxon>
        <taxon>Mucorales</taxon>
        <taxon>Mucorineae</taxon>
        <taxon>Mucoraceae</taxon>
        <taxon>Parasitella</taxon>
    </lineage>
</organism>
<gene>
    <name evidence="2" type="primary">PARPA_00838.1 scaffold 1159</name>
</gene>
<dbReference type="Proteomes" id="UP000054107">
    <property type="component" value="Unassembled WGS sequence"/>
</dbReference>
<evidence type="ECO:0000313" key="3">
    <source>
        <dbReference type="Proteomes" id="UP000054107"/>
    </source>
</evidence>
<dbReference type="EMBL" id="LN719301">
    <property type="protein sequence ID" value="CEP07542.1"/>
    <property type="molecule type" value="Genomic_DNA"/>
</dbReference>
<feature type="compositionally biased region" description="Basic residues" evidence="1">
    <location>
        <begin position="1"/>
        <end position="10"/>
    </location>
</feature>
<dbReference type="AlphaFoldDB" id="A0A0B7MR71"/>
<accession>A0A0B7MR71</accession>
<proteinExistence type="predicted"/>
<evidence type="ECO:0000256" key="1">
    <source>
        <dbReference type="SAM" id="MobiDB-lite"/>
    </source>
</evidence>